<dbReference type="PANTHER" id="PTHR43969:SF9">
    <property type="entry name" value="GLUTATHIONE S TRANSFERASE D10, ISOFORM A-RELATED"/>
    <property type="match status" value="1"/>
</dbReference>
<dbReference type="SFLD" id="SFLDG00358">
    <property type="entry name" value="Main_(cytGST)"/>
    <property type="match status" value="1"/>
</dbReference>
<gene>
    <name evidence="5" type="primary">LOC108566935</name>
</gene>
<keyword evidence="4" id="KW-1185">Reference proteome</keyword>
<organism evidence="4 5">
    <name type="scientific">Nicrophorus vespilloides</name>
    <name type="common">Boreal carrion beetle</name>
    <dbReference type="NCBI Taxonomy" id="110193"/>
    <lineage>
        <taxon>Eukaryota</taxon>
        <taxon>Metazoa</taxon>
        <taxon>Ecdysozoa</taxon>
        <taxon>Arthropoda</taxon>
        <taxon>Hexapoda</taxon>
        <taxon>Insecta</taxon>
        <taxon>Pterygota</taxon>
        <taxon>Neoptera</taxon>
        <taxon>Endopterygota</taxon>
        <taxon>Coleoptera</taxon>
        <taxon>Polyphaga</taxon>
        <taxon>Staphyliniformia</taxon>
        <taxon>Silphidae</taxon>
        <taxon>Nicrophorinae</taxon>
        <taxon>Nicrophorus</taxon>
    </lineage>
</organism>
<reference evidence="5" key="1">
    <citation type="submission" date="2025-08" db="UniProtKB">
        <authorList>
            <consortium name="RefSeq"/>
        </authorList>
    </citation>
    <scope>IDENTIFICATION</scope>
    <source>
        <tissue evidence="5">Whole Larva</tissue>
    </source>
</reference>
<dbReference type="CDD" id="cd03177">
    <property type="entry name" value="GST_C_Delta_Epsilon"/>
    <property type="match status" value="1"/>
</dbReference>
<feature type="domain" description="GST N-terminal" evidence="2">
    <location>
        <begin position="2"/>
        <end position="82"/>
    </location>
</feature>
<evidence type="ECO:0000259" key="3">
    <source>
        <dbReference type="PROSITE" id="PS50405"/>
    </source>
</evidence>
<dbReference type="Pfam" id="PF00043">
    <property type="entry name" value="GST_C"/>
    <property type="match status" value="1"/>
</dbReference>
<proteinExistence type="predicted"/>
<accession>A0ABM1N6W0</accession>
<dbReference type="InterPro" id="IPR040079">
    <property type="entry name" value="Glutathione_S-Trfase"/>
</dbReference>
<dbReference type="SUPFAM" id="SSF52833">
    <property type="entry name" value="Thioredoxin-like"/>
    <property type="match status" value="1"/>
</dbReference>
<dbReference type="InterPro" id="IPR010987">
    <property type="entry name" value="Glutathione-S-Trfase_C-like"/>
</dbReference>
<feature type="domain" description="GST C-terminal" evidence="3">
    <location>
        <begin position="87"/>
        <end position="215"/>
    </location>
</feature>
<dbReference type="Gene3D" id="1.20.1050.10">
    <property type="match status" value="1"/>
</dbReference>
<dbReference type="RefSeq" id="XP_017782560.1">
    <property type="nucleotide sequence ID" value="XM_017927071.1"/>
</dbReference>
<sequence length="232" mass="27052">MSVFKLYYNCVSPPCRTVHMVTKALKLNVKLIDVDILTQRYLEQLQNVNPQHTIPVLNDTGFILWDSHAISAYLVNRYGPQKLYPEETKLRALVDQRLHFDSGILYPTLRKIIVPIMFFNRFGLSKMDVIKIKQCYEFMDIFMGKSSIWLCGDEMTIADLSCLSTVSTMDMMYPIKEDEYPNLKRFLRNGERLPYYNDINLNGLNKLSSVIQQKFIKHKEEKEFSGGSKTKL</sequence>
<dbReference type="SFLD" id="SFLDS00019">
    <property type="entry name" value="Glutathione_Transferase_(cytos"/>
    <property type="match status" value="1"/>
</dbReference>
<evidence type="ECO:0000313" key="4">
    <source>
        <dbReference type="Proteomes" id="UP000695000"/>
    </source>
</evidence>
<dbReference type="PROSITE" id="PS50404">
    <property type="entry name" value="GST_NTER"/>
    <property type="match status" value="1"/>
</dbReference>
<comment type="subunit">
    <text evidence="1">Homodimer.</text>
</comment>
<dbReference type="PROSITE" id="PS50405">
    <property type="entry name" value="GST_CTER"/>
    <property type="match status" value="1"/>
</dbReference>
<dbReference type="Gene3D" id="3.40.30.10">
    <property type="entry name" value="Glutaredoxin"/>
    <property type="match status" value="1"/>
</dbReference>
<dbReference type="GeneID" id="108566935"/>
<dbReference type="InterPro" id="IPR036249">
    <property type="entry name" value="Thioredoxin-like_sf"/>
</dbReference>
<evidence type="ECO:0000313" key="5">
    <source>
        <dbReference type="RefSeq" id="XP_017782560.1"/>
    </source>
</evidence>
<evidence type="ECO:0000259" key="2">
    <source>
        <dbReference type="PROSITE" id="PS50404"/>
    </source>
</evidence>
<dbReference type="PANTHER" id="PTHR43969">
    <property type="entry name" value="GLUTATHIONE S TRANSFERASE D10, ISOFORM A-RELATED"/>
    <property type="match status" value="1"/>
</dbReference>
<name>A0ABM1N6W0_NICVS</name>
<dbReference type="InterPro" id="IPR036282">
    <property type="entry name" value="Glutathione-S-Trfase_C_sf"/>
</dbReference>
<protein>
    <submittedName>
        <fullName evidence="5">Glutathione S-transferase 1-like</fullName>
    </submittedName>
</protein>
<dbReference type="Pfam" id="PF13417">
    <property type="entry name" value="GST_N_3"/>
    <property type="match status" value="1"/>
</dbReference>
<dbReference type="InterPro" id="IPR004045">
    <property type="entry name" value="Glutathione_S-Trfase_N"/>
</dbReference>
<dbReference type="SUPFAM" id="SSF47616">
    <property type="entry name" value="GST C-terminal domain-like"/>
    <property type="match status" value="1"/>
</dbReference>
<dbReference type="SFLD" id="SFLDG01153">
    <property type="entry name" value="Main.4:_Theta-like"/>
    <property type="match status" value="1"/>
</dbReference>
<dbReference type="InterPro" id="IPR004046">
    <property type="entry name" value="GST_C"/>
</dbReference>
<dbReference type="Proteomes" id="UP000695000">
    <property type="component" value="Unplaced"/>
</dbReference>
<evidence type="ECO:0000256" key="1">
    <source>
        <dbReference type="ARBA" id="ARBA00011738"/>
    </source>
</evidence>